<feature type="active site" description="Proton donor/acceptor" evidence="3">
    <location>
        <position position="142"/>
    </location>
</feature>
<dbReference type="PIRSF" id="PIRSF001365">
    <property type="entry name" value="DHDPS"/>
    <property type="match status" value="1"/>
</dbReference>
<sequence>MAQHAPFSGVLSPVLTPFDRNLNPDTDRFVDFCKRLLAEGCNGLAVFGTTSESNSLGVDEKQALLEALVAGGVDPAALMPGTGLSALTETVRLTKAAVHAGCGGVLLLPPFYYKAINDEGLFTYTSEVIQRVGDSRLKIYLYHIPPVAVVGWSLPLIERLMKTYPETIVGLKDSSGDWNNTKAVLDAFPGFGVFCGSEIFLLDTLRNGGAGSITATANINARAIRHLYDHWQDSNADALQAGVTAFRKALQQKPAIPAMKALLAHAEGQESWRAVRPPLQALNAEEGRQLAEALKPFGLAAAAE</sequence>
<dbReference type="PANTHER" id="PTHR12128">
    <property type="entry name" value="DIHYDRODIPICOLINATE SYNTHASE"/>
    <property type="match status" value="1"/>
</dbReference>
<dbReference type="AlphaFoldDB" id="A0A839SUE8"/>
<dbReference type="InterPro" id="IPR013785">
    <property type="entry name" value="Aldolase_TIM"/>
</dbReference>
<dbReference type="Pfam" id="PF00701">
    <property type="entry name" value="DHDPS"/>
    <property type="match status" value="1"/>
</dbReference>
<dbReference type="PANTHER" id="PTHR12128:SF67">
    <property type="entry name" value="BLR3884 PROTEIN"/>
    <property type="match status" value="1"/>
</dbReference>
<proteinExistence type="inferred from homology"/>
<feature type="binding site" evidence="4">
    <location>
        <position position="213"/>
    </location>
    <ligand>
        <name>pyruvate</name>
        <dbReference type="ChEBI" id="CHEBI:15361"/>
    </ligand>
</feature>
<evidence type="ECO:0000256" key="1">
    <source>
        <dbReference type="ARBA" id="ARBA00023239"/>
    </source>
</evidence>
<dbReference type="Proteomes" id="UP000581135">
    <property type="component" value="Unassembled WGS sequence"/>
</dbReference>
<dbReference type="CDD" id="cd00408">
    <property type="entry name" value="DHDPS-like"/>
    <property type="match status" value="1"/>
</dbReference>
<dbReference type="GO" id="GO:0008840">
    <property type="term" value="F:4-hydroxy-tetrahydrodipicolinate synthase activity"/>
    <property type="evidence" value="ECO:0007669"/>
    <property type="project" value="UniProtKB-EC"/>
</dbReference>
<name>A0A839SUE8_9PROT</name>
<protein>
    <submittedName>
        <fullName evidence="5">4-hydroxy-tetrahydrodipicolinate synthase</fullName>
        <ecNumber evidence="5">4.3.3.7</ecNumber>
    </submittedName>
</protein>
<dbReference type="EMBL" id="JACHXA010000003">
    <property type="protein sequence ID" value="MBB3065320.1"/>
    <property type="molecule type" value="Genomic_DNA"/>
</dbReference>
<evidence type="ECO:0000313" key="5">
    <source>
        <dbReference type="EMBL" id="MBB3065320.1"/>
    </source>
</evidence>
<keyword evidence="6" id="KW-1185">Reference proteome</keyword>
<feature type="active site" description="Schiff-base intermediate with substrate" evidence="3">
    <location>
        <position position="172"/>
    </location>
</feature>
<dbReference type="SMART" id="SM01130">
    <property type="entry name" value="DHDPS"/>
    <property type="match status" value="1"/>
</dbReference>
<dbReference type="PRINTS" id="PR00146">
    <property type="entry name" value="DHPICSNTHASE"/>
</dbReference>
<evidence type="ECO:0000256" key="2">
    <source>
        <dbReference type="PIRNR" id="PIRNR001365"/>
    </source>
</evidence>
<dbReference type="EC" id="4.3.3.7" evidence="5"/>
<dbReference type="InterPro" id="IPR002220">
    <property type="entry name" value="DapA-like"/>
</dbReference>
<evidence type="ECO:0000313" key="6">
    <source>
        <dbReference type="Proteomes" id="UP000581135"/>
    </source>
</evidence>
<organism evidence="5 6">
    <name type="scientific">Limibacillus halophilus</name>
    <dbReference type="NCBI Taxonomy" id="1579333"/>
    <lineage>
        <taxon>Bacteria</taxon>
        <taxon>Pseudomonadati</taxon>
        <taxon>Pseudomonadota</taxon>
        <taxon>Alphaproteobacteria</taxon>
        <taxon>Rhodospirillales</taxon>
        <taxon>Rhodovibrionaceae</taxon>
        <taxon>Limibacillus</taxon>
    </lineage>
</organism>
<dbReference type="SUPFAM" id="SSF51569">
    <property type="entry name" value="Aldolase"/>
    <property type="match status" value="1"/>
</dbReference>
<gene>
    <name evidence="5" type="ORF">FHR98_001599</name>
</gene>
<dbReference type="Gene3D" id="3.20.20.70">
    <property type="entry name" value="Aldolase class I"/>
    <property type="match status" value="1"/>
</dbReference>
<reference evidence="5 6" key="1">
    <citation type="submission" date="2020-08" db="EMBL/GenBank/DDBJ databases">
        <title>Genomic Encyclopedia of Type Strains, Phase III (KMG-III): the genomes of soil and plant-associated and newly described type strains.</title>
        <authorList>
            <person name="Whitman W."/>
        </authorList>
    </citation>
    <scope>NUCLEOTIDE SEQUENCE [LARGE SCALE GENOMIC DNA]</scope>
    <source>
        <strain evidence="5 6">CECT 8803</strain>
    </source>
</reference>
<evidence type="ECO:0000256" key="4">
    <source>
        <dbReference type="PIRSR" id="PIRSR001365-2"/>
    </source>
</evidence>
<keyword evidence="1 2" id="KW-0456">Lyase</keyword>
<accession>A0A839SUE8</accession>
<comment type="similarity">
    <text evidence="2">Belongs to the DapA family.</text>
</comment>
<comment type="caution">
    <text evidence="5">The sequence shown here is derived from an EMBL/GenBank/DDBJ whole genome shotgun (WGS) entry which is preliminary data.</text>
</comment>
<evidence type="ECO:0000256" key="3">
    <source>
        <dbReference type="PIRSR" id="PIRSR001365-1"/>
    </source>
</evidence>
<dbReference type="RefSeq" id="WP_183416125.1">
    <property type="nucleotide sequence ID" value="NZ_JACHXA010000003.1"/>
</dbReference>
<feature type="binding site" evidence="4">
    <location>
        <position position="50"/>
    </location>
    <ligand>
        <name>pyruvate</name>
        <dbReference type="ChEBI" id="CHEBI:15361"/>
    </ligand>
</feature>